<feature type="chain" id="PRO_5016700206" evidence="1">
    <location>
        <begin position="27"/>
        <end position="434"/>
    </location>
</feature>
<evidence type="ECO:0000259" key="2">
    <source>
        <dbReference type="Pfam" id="PF01979"/>
    </source>
</evidence>
<feature type="domain" description="Amidohydrolase-related" evidence="2">
    <location>
        <begin position="302"/>
        <end position="388"/>
    </location>
</feature>
<organism evidence="3 4">
    <name type="scientific">Erythrobacter aureus</name>
    <dbReference type="NCBI Taxonomy" id="2182384"/>
    <lineage>
        <taxon>Bacteria</taxon>
        <taxon>Pseudomonadati</taxon>
        <taxon>Pseudomonadota</taxon>
        <taxon>Alphaproteobacteria</taxon>
        <taxon>Sphingomonadales</taxon>
        <taxon>Erythrobacteraceae</taxon>
        <taxon>Erythrobacter/Porphyrobacter group</taxon>
        <taxon>Erythrobacter</taxon>
    </lineage>
</organism>
<dbReference type="InterPro" id="IPR006311">
    <property type="entry name" value="TAT_signal"/>
</dbReference>
<dbReference type="Gene3D" id="3.20.20.140">
    <property type="entry name" value="Metal-dependent hydrolases"/>
    <property type="match status" value="1"/>
</dbReference>
<name>A0A345YCN2_9SPHN</name>
<dbReference type="Gene3D" id="2.30.40.10">
    <property type="entry name" value="Urease, subunit C, domain 1"/>
    <property type="match status" value="1"/>
</dbReference>
<feature type="signal peptide" evidence="1">
    <location>
        <begin position="1"/>
        <end position="26"/>
    </location>
</feature>
<reference evidence="4" key="1">
    <citation type="submission" date="2018-07" db="EMBL/GenBank/DDBJ databases">
        <title>Genome sequence of Erythrobacter strain YH-07, an antagonistic bacterium isolated from Yellow Sea.</title>
        <authorList>
            <person name="Tang T."/>
            <person name="Liu Q."/>
            <person name="Sun X."/>
        </authorList>
    </citation>
    <scope>NUCLEOTIDE SEQUENCE [LARGE SCALE GENOMIC DNA]</scope>
    <source>
        <strain evidence="4">YH-07</strain>
    </source>
</reference>
<dbReference type="RefSeq" id="WP_115415871.1">
    <property type="nucleotide sequence ID" value="NZ_CP031357.1"/>
</dbReference>
<dbReference type="PANTHER" id="PTHR43135">
    <property type="entry name" value="ALPHA-D-RIBOSE 1-METHYLPHOSPHONATE 5-TRIPHOSPHATE DIPHOSPHATASE"/>
    <property type="match status" value="1"/>
</dbReference>
<dbReference type="Pfam" id="PF01979">
    <property type="entry name" value="Amidohydro_1"/>
    <property type="match status" value="1"/>
</dbReference>
<dbReference type="PROSITE" id="PS51318">
    <property type="entry name" value="TAT"/>
    <property type="match status" value="1"/>
</dbReference>
<sequence>MTGRILRRAALAAGAILACAASGAGAQDRATAFTGATIHTMAGPVIENGTLVIQDGRIVAVGADVAVPADADTRDASGMVIMPGIVDTHSHIGSVAGADRSSPIQPDVRAMDAINPKDASIAKARAGGVTTANVMPGSGWLVSGQTFYMRLRDGDTVEDIAWYFPDGSVMGGLKMANGTNPIGATPGFPGTRAKSAALVRAAFAEAQGYCKGDRKKVELGKEALCEVLSGKRLVHFHTHRADDIMTVLRLQREFGFKVLIQHGMEAWKVAEELAAAGIPVSNILVDSPGGKLEAMESRLETAGILERAGVLTSLHSDDGIIDSRLMFRQAGIAVRGGMSREGALRALTINGAKQLGLDDRVGSLEPGKDADFLILDGDPLSVYTDLMETWVEGRKLFDCSTEEGRLMAEGGYGAGDPMELAHHHWEVAEAETAQ</sequence>
<dbReference type="InterPro" id="IPR006680">
    <property type="entry name" value="Amidohydro-rel"/>
</dbReference>
<dbReference type="Proteomes" id="UP000254508">
    <property type="component" value="Chromosome"/>
</dbReference>
<dbReference type="InterPro" id="IPR051781">
    <property type="entry name" value="Metallo-dep_Hydrolase"/>
</dbReference>
<evidence type="ECO:0000256" key="1">
    <source>
        <dbReference type="SAM" id="SignalP"/>
    </source>
</evidence>
<dbReference type="EMBL" id="CP031357">
    <property type="protein sequence ID" value="AXK41684.1"/>
    <property type="molecule type" value="Genomic_DNA"/>
</dbReference>
<proteinExistence type="predicted"/>
<dbReference type="PANTHER" id="PTHR43135:SF3">
    <property type="entry name" value="ALPHA-D-RIBOSE 1-METHYLPHOSPHONATE 5-TRIPHOSPHATE DIPHOSPHATASE"/>
    <property type="match status" value="1"/>
</dbReference>
<dbReference type="SUPFAM" id="SSF51556">
    <property type="entry name" value="Metallo-dependent hydrolases"/>
    <property type="match status" value="1"/>
</dbReference>
<dbReference type="GO" id="GO:0016810">
    <property type="term" value="F:hydrolase activity, acting on carbon-nitrogen (but not peptide) bonds"/>
    <property type="evidence" value="ECO:0007669"/>
    <property type="project" value="InterPro"/>
</dbReference>
<dbReference type="OrthoDB" id="9802793at2"/>
<keyword evidence="1" id="KW-0732">Signal</keyword>
<evidence type="ECO:0000313" key="3">
    <source>
        <dbReference type="EMBL" id="AXK41684.1"/>
    </source>
</evidence>
<dbReference type="AlphaFoldDB" id="A0A345YCN2"/>
<dbReference type="KEGG" id="err:DVR09_04445"/>
<gene>
    <name evidence="3" type="ORF">DVR09_04445</name>
</gene>
<keyword evidence="3" id="KW-0378">Hydrolase</keyword>
<dbReference type="SUPFAM" id="SSF51338">
    <property type="entry name" value="Composite domain of metallo-dependent hydrolases"/>
    <property type="match status" value="1"/>
</dbReference>
<keyword evidence="4" id="KW-1185">Reference proteome</keyword>
<evidence type="ECO:0000313" key="4">
    <source>
        <dbReference type="Proteomes" id="UP000254508"/>
    </source>
</evidence>
<dbReference type="InterPro" id="IPR011059">
    <property type="entry name" value="Metal-dep_hydrolase_composite"/>
</dbReference>
<dbReference type="PROSITE" id="PS51257">
    <property type="entry name" value="PROKAR_LIPOPROTEIN"/>
    <property type="match status" value="1"/>
</dbReference>
<accession>A0A345YCN2</accession>
<protein>
    <submittedName>
        <fullName evidence="3">Amidohydrolase</fullName>
    </submittedName>
</protein>
<dbReference type="InterPro" id="IPR032466">
    <property type="entry name" value="Metal_Hydrolase"/>
</dbReference>